<dbReference type="InterPro" id="IPR001360">
    <property type="entry name" value="Glyco_hydro_1"/>
</dbReference>
<protein>
    <submittedName>
        <fullName evidence="3">Beta-galactosidase-like enzyme</fullName>
    </submittedName>
</protein>
<dbReference type="SASBDB" id="Q564N5"/>
<evidence type="ECO:0007829" key="4">
    <source>
        <dbReference type="PDB" id="6M4E"/>
    </source>
</evidence>
<keyword evidence="7" id="KW-0106">Calcium</keyword>
<dbReference type="PANTHER" id="PTHR10353:SF53">
    <property type="entry name" value="BETA-1,4-GLUCOSIDASE (EUROFUNG)"/>
    <property type="match status" value="1"/>
</dbReference>
<keyword evidence="2" id="KW-0732">Signal</keyword>
<feature type="glycosylation site" description="N-linked (GlcNAc...) asparagine" evidence="5 6">
    <location>
        <position position="431"/>
    </location>
</feature>
<dbReference type="SUPFAM" id="SSF51445">
    <property type="entry name" value="(Trans)glycosidases"/>
    <property type="match status" value="1"/>
</dbReference>
<keyword evidence="7" id="KW-0479">Metal-binding</keyword>
<feature type="chain" id="PRO_5004250923" evidence="2">
    <location>
        <begin position="18"/>
        <end position="594"/>
    </location>
</feature>
<dbReference type="PDB" id="6M55">
    <property type="method" value="X-ray"/>
    <property type="resolution" value="3.00 A"/>
    <property type="chains" value="A/D=55-594"/>
</dbReference>
<feature type="binding site" evidence="7">
    <location>
        <position position="100"/>
    </location>
    <ligand>
        <name>Ca(2+)</name>
        <dbReference type="ChEBI" id="CHEBI:29108"/>
    </ligand>
</feature>
<comment type="similarity">
    <text evidence="1">Belongs to the glycosyl hydrolase 1 family.</text>
</comment>
<evidence type="ECO:0000313" key="3">
    <source>
        <dbReference type="EMBL" id="BAD95570.1"/>
    </source>
</evidence>
<feature type="glycosylation site" description="N-linked (GlcNAc...) asparagine" evidence="5 6">
    <location>
        <position position="289"/>
    </location>
</feature>
<sequence>MMLHAALLVALPCVVLARPAGAVTYPGAIPLSLTSNYETPSPTAIPLEPTPTATGTAELDALWNLVEAQYPVQTAAVTTLVTVPDDYKFEADPPSYALAGYETSEIAGLKFPKGFKFGVAGAAIQVEGAAKAEGRGPSTWDYLCHHYASTQCNNYDPDITTNHYYLYPLDFARLQHLGINTYSFSISWTRIYPLGAGYVNEAGLAHYDAVIHSAKKYGLEPVGTVFHWDTPLSLMLKYGAWQDTGDQIVKDFVTYATTVFKRYGNEVKTWFTFNEPRVFCSQNSGLPYNLTYPEGINSTSAVFRCTYNVLKAHGHAVKVYRDLVASGTIAAGEIGFKSDDNYPIPARPGNADDEESAKRHEAFRIGIFAQPVYGNGDYPDVVKETVGDMLPALTDEDKGYIKGSGDIFAIDGYRTDISHAALNGIANCIRNQSDPNWPVCEEGSDPFAHVYPSGFAIGQSADPLSSWLVNSAPFIRDQLKFLTQTYPAKGGIYFSEFGWAEDAEYDRQLLYQITWDGLRTQYLTDYLSQLLLAVHKDGINLRGALTWSFVDNWEWGLGMQQKFGFQFVNQSDPDLTRTFKLSAHAYAQFGRNHL</sequence>
<feature type="signal peptide" evidence="2">
    <location>
        <begin position="1"/>
        <end position="17"/>
    </location>
</feature>
<dbReference type="GO" id="GO:0046872">
    <property type="term" value="F:metal ion binding"/>
    <property type="evidence" value="ECO:0007669"/>
    <property type="project" value="UniProtKB-KW"/>
</dbReference>
<dbReference type="GO" id="GO:0008422">
    <property type="term" value="F:beta-glucosidase activity"/>
    <property type="evidence" value="ECO:0007669"/>
    <property type="project" value="TreeGrafter"/>
</dbReference>
<proteinExistence type="evidence at protein level"/>
<feature type="glycosylation site" description="O-linked (Man...) threonine" evidence="4 5">
    <location>
        <position position="78"/>
    </location>
</feature>
<feature type="modified residue" description="Phosphothreonine" evidence="7">
    <location>
        <position position="74"/>
    </location>
</feature>
<reference evidence="7" key="3">
    <citation type="submission" date="2020-12" db="PDB data bank">
        <title>Structure and mutagenic analysis of the Beta-hexosyltransferase from Hamamotoa (Sporobolomyces) singularis.</title>
        <authorList>
            <person name="Dagher S.F."/>
            <person name="Edwards B.F.P."/>
            <person name="Meilleur F."/>
            <person name="Bruno-Barcena J.M."/>
        </authorList>
    </citation>
    <scope>X-RAY CRYSTALLOGRAPHY (2.25 ANGSTROMS) OF 23-594 IN COMPLEX WITH CA(2+)</scope>
    <scope>PHOSPHORYLATION AT THR-56; THR-74 AND THR-79</scope>
    <scope>DISULFIDE BONDS</scope>
</reference>
<dbReference type="GO" id="GO:0005975">
    <property type="term" value="P:carbohydrate metabolic process"/>
    <property type="evidence" value="ECO:0007669"/>
    <property type="project" value="InterPro"/>
</dbReference>
<reference evidence="4 5" key="2">
    <citation type="journal article" date="2020" name="Protein Sci.">
        <title>Crystal structure of a GH1 beta-glucosidase from Hamamotoa singularis.</title>
        <authorList>
            <person name="Uehara R."/>
            <person name="Iwamoto R."/>
            <person name="Aoki S."/>
            <person name="Yoshizawa T."/>
            <person name="Takano K."/>
            <person name="Matsumura H."/>
            <person name="Tanaka S.I."/>
        </authorList>
    </citation>
    <scope>X-RAY CRYSTALLOGRAPHY (2.10 ANGSTROMS) OF 23-594</scope>
    <scope>GLYCOSYLATION AT THR-74; THR-78; THR-79; ASN-289; ASN-297; ASN-431 AND ASN-569</scope>
    <scope>DISULFIDE BONDS</scope>
</reference>
<dbReference type="PANTHER" id="PTHR10353">
    <property type="entry name" value="GLYCOSYL HYDROLASE"/>
    <property type="match status" value="1"/>
</dbReference>
<dbReference type="PDB" id="6M4E">
    <property type="method" value="X-ray"/>
    <property type="resolution" value="2.10 A"/>
    <property type="chains" value="A=23-594"/>
</dbReference>
<name>Q564N5_9BASI</name>
<dbReference type="PDB" id="6M4F">
    <property type="method" value="X-ray"/>
    <property type="resolution" value="2.20 A"/>
    <property type="chains" value="A/C/E/G=23-594"/>
</dbReference>
<dbReference type="CAZy" id="GH1">
    <property type="family name" value="Glycoside Hydrolase Family 1"/>
</dbReference>
<evidence type="ECO:0007829" key="7">
    <source>
        <dbReference type="PDB" id="7L74"/>
    </source>
</evidence>
<feature type="modified residue" description="Phosphothreonine" evidence="7">
    <location>
        <position position="56"/>
    </location>
</feature>
<dbReference type="SMR" id="Q564N5"/>
<evidence type="ECO:0000256" key="2">
    <source>
        <dbReference type="SAM" id="SignalP"/>
    </source>
</evidence>
<accession>Q564N5</accession>
<evidence type="ECO:0007829" key="6">
    <source>
        <dbReference type="PDB" id="6M55"/>
    </source>
</evidence>
<feature type="glycosylation site" description="O-linked (Man...) threonine" evidence="4 5">
    <location>
        <position position="79"/>
    </location>
</feature>
<feature type="disulfide bond" evidence="4 5">
    <location>
        <begin position="280"/>
        <end position="305"/>
    </location>
</feature>
<evidence type="ECO:0000256" key="1">
    <source>
        <dbReference type="RuleBase" id="RU003690"/>
    </source>
</evidence>
<dbReference type="AlphaFoldDB" id="Q564N5"/>
<dbReference type="InterPro" id="IPR017853">
    <property type="entry name" value="GH"/>
</dbReference>
<dbReference type="Pfam" id="PF00232">
    <property type="entry name" value="Glyco_hydro_1"/>
    <property type="match status" value="1"/>
</dbReference>
<feature type="disulfide bond" evidence="4 5">
    <location>
        <begin position="428"/>
        <end position="440"/>
    </location>
</feature>
<dbReference type="Gene3D" id="3.20.20.80">
    <property type="entry name" value="Glycosidases"/>
    <property type="match status" value="1"/>
</dbReference>
<gene>
    <name evidence="3" type="primary">bglA</name>
</gene>
<feature type="glycosylation site" description="N-linked (GlcNAc...) asparagine" evidence="6">
    <location>
        <position position="297"/>
    </location>
</feature>
<feature type="modified residue" description="Phosphothreonine" evidence="7">
    <location>
        <position position="79"/>
    </location>
</feature>
<reference evidence="3" key="1">
    <citation type="journal article" date="2005" name="J. Biosci. Bioeng.">
        <title>Identification, cloning, and characterization of a Sporobolomyces singularis beta-galactosidase-like enzyme involved in galacto-oligosaccharide production.</title>
        <authorList>
            <person name="Ishikawa E."/>
            <person name="Sakai T."/>
            <person name="Ikemura H."/>
            <person name="Matsumoto K."/>
            <person name="Abe H."/>
        </authorList>
    </citation>
    <scope>NUCLEOTIDE SEQUENCE</scope>
</reference>
<dbReference type="PRINTS" id="PR00131">
    <property type="entry name" value="GLHYDRLASE1"/>
</dbReference>
<feature type="disulfide bond" evidence="4 5">
    <location>
        <begin position="144"/>
        <end position="152"/>
    </location>
</feature>
<dbReference type="PDB" id="7L74">
    <property type="method" value="X-ray"/>
    <property type="resolution" value="2.25 A"/>
    <property type="chains" value="A/B=23-594"/>
</dbReference>
<evidence type="ECO:0007829" key="5">
    <source>
        <dbReference type="PDB" id="6M4F"/>
    </source>
</evidence>
<feature type="glycosylation site" description="N-linked (GlcNAc...) asparagine" evidence="4 5">
    <location>
        <position position="569"/>
    </location>
</feature>
<feature type="glycosylation site" description="O-linked (Man...) threonine" evidence="4">
    <location>
        <position position="74"/>
    </location>
</feature>
<dbReference type="EMBL" id="AB126324">
    <property type="protein sequence ID" value="BAD95570.1"/>
    <property type="molecule type" value="Genomic_DNA"/>
</dbReference>
<organism evidence="3">
    <name type="scientific">Hamamotoa singularis</name>
    <dbReference type="NCBI Taxonomy" id="5445"/>
    <lineage>
        <taxon>Eukaryota</taxon>
        <taxon>Fungi</taxon>
        <taxon>Dikarya</taxon>
        <taxon>Basidiomycota</taxon>
        <taxon>Pucciniomycotina</taxon>
        <taxon>Microbotryomycetes</taxon>
        <taxon>Microbotryomycetes incertae sedis</taxon>
        <taxon>Chrysozymaceae</taxon>
        <taxon>Hamamotoa</taxon>
    </lineage>
</organism>
<keyword evidence="4 5" id="KW-0002">3D-structure</keyword>